<reference evidence="1 2" key="1">
    <citation type="submission" date="2024-05" db="EMBL/GenBank/DDBJ databases">
        <title>Genome sequencing and assembly of Indian major carp, Cirrhinus mrigala (Hamilton, 1822).</title>
        <authorList>
            <person name="Mohindra V."/>
            <person name="Chowdhury L.M."/>
            <person name="Lal K."/>
            <person name="Jena J.K."/>
        </authorList>
    </citation>
    <scope>NUCLEOTIDE SEQUENCE [LARGE SCALE GENOMIC DNA]</scope>
    <source>
        <strain evidence="1">CM1030</strain>
        <tissue evidence="1">Blood</tissue>
    </source>
</reference>
<gene>
    <name evidence="1" type="ORF">M9458_015593</name>
</gene>
<organism evidence="1 2">
    <name type="scientific">Cirrhinus mrigala</name>
    <name type="common">Mrigala</name>
    <dbReference type="NCBI Taxonomy" id="683832"/>
    <lineage>
        <taxon>Eukaryota</taxon>
        <taxon>Metazoa</taxon>
        <taxon>Chordata</taxon>
        <taxon>Craniata</taxon>
        <taxon>Vertebrata</taxon>
        <taxon>Euteleostomi</taxon>
        <taxon>Actinopterygii</taxon>
        <taxon>Neopterygii</taxon>
        <taxon>Teleostei</taxon>
        <taxon>Ostariophysi</taxon>
        <taxon>Cypriniformes</taxon>
        <taxon>Cyprinidae</taxon>
        <taxon>Labeoninae</taxon>
        <taxon>Labeonini</taxon>
        <taxon>Cirrhinus</taxon>
    </lineage>
</organism>
<dbReference type="PANTHER" id="PTHR19871">
    <property type="entry name" value="BETA TRANSDUCIN-RELATED PROTEIN"/>
    <property type="match status" value="1"/>
</dbReference>
<dbReference type="EMBL" id="JAMKFB020000007">
    <property type="protein sequence ID" value="KAL0188494.1"/>
    <property type="molecule type" value="Genomic_DNA"/>
</dbReference>
<keyword evidence="2" id="KW-1185">Reference proteome</keyword>
<dbReference type="PANTHER" id="PTHR19871:SF39">
    <property type="entry name" value="NACHT AND WD REPEAT DOMAIN-CONTAINING PROTEIN 2"/>
    <property type="match status" value="1"/>
</dbReference>
<sequence>GLIGEKYGSIRVPGEVESAEFEMILDAAVEAGLDTRILEEWYCRDENSVPPAYYLKPKAEMLKNYQNSVSRAGRREYI</sequence>
<feature type="non-terminal residue" evidence="1">
    <location>
        <position position="1"/>
    </location>
</feature>
<name>A0ABD0QQK1_CIRMR</name>
<evidence type="ECO:0000313" key="2">
    <source>
        <dbReference type="Proteomes" id="UP001529510"/>
    </source>
</evidence>
<evidence type="ECO:0000313" key="1">
    <source>
        <dbReference type="EMBL" id="KAL0188494.1"/>
    </source>
</evidence>
<proteinExistence type="predicted"/>
<dbReference type="Proteomes" id="UP001529510">
    <property type="component" value="Unassembled WGS sequence"/>
</dbReference>
<protein>
    <submittedName>
        <fullName evidence="1">Uncharacterized protein</fullName>
    </submittedName>
</protein>
<comment type="caution">
    <text evidence="1">The sequence shown here is derived from an EMBL/GenBank/DDBJ whole genome shotgun (WGS) entry which is preliminary data.</text>
</comment>
<dbReference type="InterPro" id="IPR052752">
    <property type="entry name" value="NACHT-WD_repeat"/>
</dbReference>
<dbReference type="AlphaFoldDB" id="A0ABD0QQK1"/>
<accession>A0ABD0QQK1</accession>